<dbReference type="AlphaFoldDB" id="A0A4D7QS29"/>
<dbReference type="EMBL" id="CP039865">
    <property type="protein sequence ID" value="QCK88793.1"/>
    <property type="molecule type" value="Genomic_DNA"/>
</dbReference>
<accession>A0A4D7QS29</accession>
<dbReference type="Proteomes" id="UP000298588">
    <property type="component" value="Chromosome"/>
</dbReference>
<reference evidence="1 2" key="1">
    <citation type="submission" date="2019-04" db="EMBL/GenBank/DDBJ databases">
        <title>Phreatobacter aquaticus sp. nov.</title>
        <authorList>
            <person name="Choi A."/>
            <person name="Baek K."/>
        </authorList>
    </citation>
    <scope>NUCLEOTIDE SEQUENCE [LARGE SCALE GENOMIC DNA]</scope>
    <source>
        <strain evidence="1 2">NMCR1094</strain>
    </source>
</reference>
<dbReference type="PANTHER" id="PTHR34408:SF1">
    <property type="entry name" value="GLYCOSYL HYDROLASE FAMILY 19 DOMAIN-CONTAINING PROTEIN HI_1415"/>
    <property type="match status" value="1"/>
</dbReference>
<dbReference type="GO" id="GO:0016787">
    <property type="term" value="F:hydrolase activity"/>
    <property type="evidence" value="ECO:0007669"/>
    <property type="project" value="UniProtKB-KW"/>
</dbReference>
<protein>
    <submittedName>
        <fullName evidence="1">Glycoside hydrolase family 19 protein</fullName>
    </submittedName>
</protein>
<keyword evidence="2" id="KW-1185">Reference proteome</keyword>
<dbReference type="InterPro" id="IPR052354">
    <property type="entry name" value="Cell_Wall_Dynamics_Protein"/>
</dbReference>
<keyword evidence="1" id="KW-0378">Hydrolase</keyword>
<evidence type="ECO:0000313" key="2">
    <source>
        <dbReference type="Proteomes" id="UP000298588"/>
    </source>
</evidence>
<dbReference type="PANTHER" id="PTHR34408">
    <property type="entry name" value="FAMILY PROTEIN, PUTATIVE-RELATED"/>
    <property type="match status" value="1"/>
</dbReference>
<gene>
    <name evidence="1" type="ORF">E8L99_13865</name>
</gene>
<dbReference type="KEGG" id="paqt:E8L99_13865"/>
<sequence>MFAEFGISARPERLHFFLAQTGHESGLVLREENLNYSASRLRAVWPRRFPTEGATLGFAHNPRALANRVYGGRMGNDGPDDGWIYRGRGYLQITGKHGYSMVGRHAGLDLVAHPELALQLPHALRIACGFWDWKGLNAVCDTGDFAAVTRVINGGLTGLADRRAWLERVLRRVPGNLRLA</sequence>
<proteinExistence type="predicted"/>
<name>A0A4D7QS29_9HYPH</name>
<dbReference type="SUPFAM" id="SSF53955">
    <property type="entry name" value="Lysozyme-like"/>
    <property type="match status" value="1"/>
</dbReference>
<dbReference type="OrthoDB" id="3809801at2"/>
<dbReference type="InterPro" id="IPR023346">
    <property type="entry name" value="Lysozyme-like_dom_sf"/>
</dbReference>
<evidence type="ECO:0000313" key="1">
    <source>
        <dbReference type="EMBL" id="QCK88793.1"/>
    </source>
</evidence>
<dbReference type="Gene3D" id="1.10.530.10">
    <property type="match status" value="1"/>
</dbReference>
<organism evidence="1 2">
    <name type="scientific">Phreatobacter aquaticus</name>
    <dbReference type="NCBI Taxonomy" id="2570229"/>
    <lineage>
        <taxon>Bacteria</taxon>
        <taxon>Pseudomonadati</taxon>
        <taxon>Pseudomonadota</taxon>
        <taxon>Alphaproteobacteria</taxon>
        <taxon>Hyphomicrobiales</taxon>
        <taxon>Phreatobacteraceae</taxon>
        <taxon>Phreatobacter</taxon>
    </lineage>
</organism>